<dbReference type="InterPro" id="IPR050902">
    <property type="entry name" value="ABC_Transporter_SBP"/>
</dbReference>
<dbReference type="AlphaFoldDB" id="A0A4R4WH37"/>
<dbReference type="OrthoDB" id="9816357at2"/>
<protein>
    <submittedName>
        <fullName evidence="2">Cobalamin-binding protein</fullName>
    </submittedName>
</protein>
<dbReference type="NCBIfam" id="NF038402">
    <property type="entry name" value="TroA_like"/>
    <property type="match status" value="1"/>
</dbReference>
<dbReference type="SUPFAM" id="SSF53807">
    <property type="entry name" value="Helical backbone' metal receptor"/>
    <property type="match status" value="1"/>
</dbReference>
<evidence type="ECO:0000256" key="1">
    <source>
        <dbReference type="ARBA" id="ARBA00008814"/>
    </source>
</evidence>
<dbReference type="RefSeq" id="WP_132326067.1">
    <property type="nucleotide sequence ID" value="NZ_SMKR01000170.1"/>
</dbReference>
<dbReference type="Proteomes" id="UP000295172">
    <property type="component" value="Unassembled WGS sequence"/>
</dbReference>
<organism evidence="2 3">
    <name type="scientific">Kribbella turkmenica</name>
    <dbReference type="NCBI Taxonomy" id="2530375"/>
    <lineage>
        <taxon>Bacteria</taxon>
        <taxon>Bacillati</taxon>
        <taxon>Actinomycetota</taxon>
        <taxon>Actinomycetes</taxon>
        <taxon>Propionibacteriales</taxon>
        <taxon>Kribbellaceae</taxon>
        <taxon>Kribbella</taxon>
    </lineage>
</organism>
<dbReference type="PANTHER" id="PTHR30535:SF35">
    <property type="entry name" value="PERIPLASMIC BINDING PROTEIN"/>
    <property type="match status" value="1"/>
</dbReference>
<dbReference type="Gene3D" id="3.40.50.1980">
    <property type="entry name" value="Nitrogenase molybdenum iron protein domain"/>
    <property type="match status" value="2"/>
</dbReference>
<dbReference type="InterPro" id="IPR054828">
    <property type="entry name" value="Vit_B12_bind_prot"/>
</dbReference>
<proteinExistence type="inferred from homology"/>
<dbReference type="PANTHER" id="PTHR30535">
    <property type="entry name" value="VITAMIN B12-BINDING PROTEIN"/>
    <property type="match status" value="1"/>
</dbReference>
<dbReference type="EMBL" id="SMKR01000170">
    <property type="protein sequence ID" value="TDD16677.1"/>
    <property type="molecule type" value="Genomic_DNA"/>
</dbReference>
<gene>
    <name evidence="2" type="ORF">E1218_29335</name>
</gene>
<comment type="similarity">
    <text evidence="1">Belongs to the bacterial solute-binding protein 8 family.</text>
</comment>
<sequence>MSEHTDDLGNVVVLPSEVRRVVSIVPSLTESIAVTHEHLLVGATDWCTHPAQLDVTRVRGTKNPDLDVVGALDPDVVIANAEENRSVDLDALRARGIAVWTTSPTTVAESLVSLERMLSAITGESPQWLWQAREVWSTPYAGKRRRAVVPIWRRPWMALGRDTFAGDLLSRIGIDNVFAESGERYPLFDPDALPGYDIAVLPDEPYAFTPDDGPEAFTRPAKCVSGRHLTWYGPSLVEARELLSRQLG</sequence>
<comment type="caution">
    <text evidence="2">The sequence shown here is derived from an EMBL/GenBank/DDBJ whole genome shotgun (WGS) entry which is preliminary data.</text>
</comment>
<keyword evidence="3" id="KW-1185">Reference proteome</keyword>
<accession>A0A4R4WH37</accession>
<name>A0A4R4WH37_9ACTN</name>
<evidence type="ECO:0000313" key="3">
    <source>
        <dbReference type="Proteomes" id="UP000295172"/>
    </source>
</evidence>
<reference evidence="2 3" key="1">
    <citation type="submission" date="2019-02" db="EMBL/GenBank/DDBJ databases">
        <title>Draft genome sequences of novel Actinobacteria.</title>
        <authorList>
            <person name="Sahin N."/>
            <person name="Ay H."/>
            <person name="Saygin H."/>
        </authorList>
    </citation>
    <scope>NUCLEOTIDE SEQUENCE [LARGE SCALE GENOMIC DNA]</scope>
    <source>
        <strain evidence="2 3">16K104</strain>
    </source>
</reference>
<evidence type="ECO:0000313" key="2">
    <source>
        <dbReference type="EMBL" id="TDD16677.1"/>
    </source>
</evidence>